<proteinExistence type="predicted"/>
<reference evidence="2 3" key="1">
    <citation type="journal article" date="2015" name="Genome Announc.">
        <title>Draft Genome Sequences of Marine Isolates of Thalassomonas viridans and Thalassomonas actiniarum.</title>
        <authorList>
            <person name="Olonade I."/>
            <person name="van Zyl L.J."/>
            <person name="Trindade M."/>
        </authorList>
    </citation>
    <scope>NUCLEOTIDE SEQUENCE [LARGE SCALE GENOMIC DNA]</scope>
    <source>
        <strain evidence="2 3">XOM25</strain>
    </source>
</reference>
<evidence type="ECO:0000313" key="3">
    <source>
        <dbReference type="Proteomes" id="UP000032352"/>
    </source>
</evidence>
<dbReference type="KEGG" id="tvd:SG34_026370"/>
<evidence type="ECO:0000256" key="1">
    <source>
        <dbReference type="SAM" id="SignalP"/>
    </source>
</evidence>
<feature type="chain" id="PRO_5042029161" evidence="1">
    <location>
        <begin position="25"/>
        <end position="214"/>
    </location>
</feature>
<dbReference type="InterPro" id="IPR045398">
    <property type="entry name" value="DUF6515"/>
</dbReference>
<dbReference type="Pfam" id="PF20125">
    <property type="entry name" value="DUF6515"/>
    <property type="match status" value="1"/>
</dbReference>
<organism evidence="2 3">
    <name type="scientific">Thalassomonas viridans</name>
    <dbReference type="NCBI Taxonomy" id="137584"/>
    <lineage>
        <taxon>Bacteria</taxon>
        <taxon>Pseudomonadati</taxon>
        <taxon>Pseudomonadota</taxon>
        <taxon>Gammaproteobacteria</taxon>
        <taxon>Alteromonadales</taxon>
        <taxon>Colwelliaceae</taxon>
        <taxon>Thalassomonas</taxon>
    </lineage>
</organism>
<gene>
    <name evidence="2" type="ORF">SG34_026370</name>
</gene>
<feature type="signal peptide" evidence="1">
    <location>
        <begin position="1"/>
        <end position="24"/>
    </location>
</feature>
<evidence type="ECO:0000313" key="2">
    <source>
        <dbReference type="EMBL" id="WDE04797.1"/>
    </source>
</evidence>
<reference evidence="2 3" key="2">
    <citation type="journal article" date="2022" name="Mar. Drugs">
        <title>Bioassay-Guided Fractionation Leads to the Detection of Cholic Acid Generated by the Rare Thalassomonas sp.</title>
        <authorList>
            <person name="Pheiffer F."/>
            <person name="Schneider Y.K."/>
            <person name="Hansen E.H."/>
            <person name="Andersen J.H."/>
            <person name="Isaksson J."/>
            <person name="Busche T."/>
            <person name="R C."/>
            <person name="Kalinowski J."/>
            <person name="Zyl L.V."/>
            <person name="Trindade M."/>
        </authorList>
    </citation>
    <scope>NUCLEOTIDE SEQUENCE [LARGE SCALE GENOMIC DNA]</scope>
    <source>
        <strain evidence="2 3">XOM25</strain>
    </source>
</reference>
<keyword evidence="3" id="KW-1185">Reference proteome</keyword>
<name>A0AAF0C710_9GAMM</name>
<protein>
    <submittedName>
        <fullName evidence="2">Uncharacterized protein</fullName>
    </submittedName>
</protein>
<keyword evidence="1" id="KW-0732">Signal</keyword>
<accession>A0AAF0C710</accession>
<dbReference type="RefSeq" id="WP_044839618.1">
    <property type="nucleotide sequence ID" value="NZ_CP059733.1"/>
</dbReference>
<sequence length="214" mass="23713">MKKFMAYVSAVLLSGLLLALPQAAADPNKHRGKEHHKHSAPVHRHYYHKVGHKVKVLPTGYRKLLVRGTPFYFNAGVFYRSSKSGYVVVQAPLGARVNVLPAGYVSFTVGVTRYFHVNATYYLKENDHYVVVAKPDGASETAQATSGSNEQTPLVIYPNAGQSNKQRSQDKFECYQWAVTESGVDPLENDAAAGNSHYQKAYTSCLQGRDYTVN</sequence>
<dbReference type="AlphaFoldDB" id="A0AAF0C710"/>
<dbReference type="EMBL" id="CP059733">
    <property type="protein sequence ID" value="WDE04797.1"/>
    <property type="molecule type" value="Genomic_DNA"/>
</dbReference>
<dbReference type="Proteomes" id="UP000032352">
    <property type="component" value="Chromosome"/>
</dbReference>